<evidence type="ECO:0000313" key="1">
    <source>
        <dbReference type="EMBL" id="KAG0254212.1"/>
    </source>
</evidence>
<dbReference type="Proteomes" id="UP000807716">
    <property type="component" value="Unassembled WGS sequence"/>
</dbReference>
<comment type="caution">
    <text evidence="1">The sequence shown here is derived from an EMBL/GenBank/DDBJ whole genome shotgun (WGS) entry which is preliminary data.</text>
</comment>
<keyword evidence="2" id="KW-1185">Reference proteome</keyword>
<organism evidence="1 2">
    <name type="scientific">Actinomortierella ambigua</name>
    <dbReference type="NCBI Taxonomy" id="1343610"/>
    <lineage>
        <taxon>Eukaryota</taxon>
        <taxon>Fungi</taxon>
        <taxon>Fungi incertae sedis</taxon>
        <taxon>Mucoromycota</taxon>
        <taxon>Mortierellomycotina</taxon>
        <taxon>Mortierellomycetes</taxon>
        <taxon>Mortierellales</taxon>
        <taxon>Mortierellaceae</taxon>
        <taxon>Actinomortierella</taxon>
    </lineage>
</organism>
<proteinExistence type="predicted"/>
<dbReference type="AlphaFoldDB" id="A0A9P6PWK5"/>
<dbReference type="EMBL" id="JAAAJB010000531">
    <property type="protein sequence ID" value="KAG0254212.1"/>
    <property type="molecule type" value="Genomic_DNA"/>
</dbReference>
<evidence type="ECO:0000313" key="2">
    <source>
        <dbReference type="Proteomes" id="UP000807716"/>
    </source>
</evidence>
<protein>
    <submittedName>
        <fullName evidence="1">Uncharacterized protein</fullName>
    </submittedName>
</protein>
<reference evidence="1" key="1">
    <citation type="journal article" date="2020" name="Fungal Divers.">
        <title>Resolving the Mortierellaceae phylogeny through synthesis of multi-gene phylogenetics and phylogenomics.</title>
        <authorList>
            <person name="Vandepol N."/>
            <person name="Liber J."/>
            <person name="Desiro A."/>
            <person name="Na H."/>
            <person name="Kennedy M."/>
            <person name="Barry K."/>
            <person name="Grigoriev I.V."/>
            <person name="Miller A.N."/>
            <person name="O'Donnell K."/>
            <person name="Stajich J.E."/>
            <person name="Bonito G."/>
        </authorList>
    </citation>
    <scope>NUCLEOTIDE SEQUENCE</scope>
    <source>
        <strain evidence="1">BC1065</strain>
    </source>
</reference>
<name>A0A9P6PWK5_9FUNG</name>
<sequence length="69" mass="7717">MSLISASRGSLTRIRLFIKTSAATVGIVLGQTIDSLKAQDQLELNDYLRLYLIGRVLLDENSRQILQEP</sequence>
<gene>
    <name evidence="1" type="ORF">DFQ27_006987</name>
</gene>
<accession>A0A9P6PWK5</accession>
<dbReference type="OrthoDB" id="10260889at2759"/>